<gene>
    <name evidence="4" type="ORF">N8I77_003502</name>
</gene>
<evidence type="ECO:0000256" key="1">
    <source>
        <dbReference type="ARBA" id="ARBA00022723"/>
    </source>
</evidence>
<dbReference type="PANTHER" id="PTHR30004:SF3">
    <property type="entry name" value="4-HYDROXYTHREONINE-4-PHOSPHATE DEHYDROGENASE 2-RELATED"/>
    <property type="match status" value="1"/>
</dbReference>
<sequence length="379" mass="40685">MTSPSHPQSRRPRVAVTLGDPAGIGPEIVAKLLNDPKNTQNADIFLLADQTELDSAIQAAGNVEVPISHKADSDGIRLLDDRSASSFGTIPAREASRPAGQRTIHQLRRAVELARNGHVDAIVFAPLNKSSLKAAGMHEEDELRWFAKQLSFTGTTSEINICGDLWTARVTSHVGIEKVAGLVTKESTLKAIELLHRLRWESGIEKPRLAVCALNPHNGECGNFGRHEIDHIKPAVEAAQEQGIAVDGPFPCDTIFLKRDKYDGIVTMYHDQGQIAMKLLGFDGGVTVQGGLPVVIATPAHGTAFDIVGKNIASPISTQNAFDVAVTMASRRLHRELEAGRTMGSAVPSLDHRLGGDSQDVGEKGLGHVSIKDRIPAFG</sequence>
<reference evidence="4" key="1">
    <citation type="submission" date="2023-06" db="EMBL/GenBank/DDBJ databases">
        <authorList>
            <person name="Noh H."/>
        </authorList>
    </citation>
    <scope>NUCLEOTIDE SEQUENCE</scope>
    <source>
        <strain evidence="4">DUCC20226</strain>
    </source>
</reference>
<dbReference type="Pfam" id="PF04166">
    <property type="entry name" value="PdxA"/>
    <property type="match status" value="1"/>
</dbReference>
<evidence type="ECO:0000256" key="2">
    <source>
        <dbReference type="ARBA" id="ARBA00023002"/>
    </source>
</evidence>
<keyword evidence="5" id="KW-1185">Reference proteome</keyword>
<comment type="caution">
    <text evidence="4">The sequence shown here is derived from an EMBL/GenBank/DDBJ whole genome shotgun (WGS) entry which is preliminary data.</text>
</comment>
<evidence type="ECO:0008006" key="6">
    <source>
        <dbReference type="Google" id="ProtNLM"/>
    </source>
</evidence>
<keyword evidence="3" id="KW-0520">NAD</keyword>
<evidence type="ECO:0000313" key="5">
    <source>
        <dbReference type="Proteomes" id="UP001265746"/>
    </source>
</evidence>
<evidence type="ECO:0000313" key="4">
    <source>
        <dbReference type="EMBL" id="KAK2610043.1"/>
    </source>
</evidence>
<keyword evidence="1" id="KW-0479">Metal-binding</keyword>
<name>A0AAD9W6U8_PHOAM</name>
<dbReference type="GO" id="GO:0051287">
    <property type="term" value="F:NAD binding"/>
    <property type="evidence" value="ECO:0007669"/>
    <property type="project" value="InterPro"/>
</dbReference>
<proteinExistence type="predicted"/>
<evidence type="ECO:0000256" key="3">
    <source>
        <dbReference type="ARBA" id="ARBA00023027"/>
    </source>
</evidence>
<dbReference type="PANTHER" id="PTHR30004">
    <property type="entry name" value="4-HYDROXYTHREONINE-4-PHOSPHATE DEHYDROGENASE"/>
    <property type="match status" value="1"/>
</dbReference>
<dbReference type="EMBL" id="JAUJFL010000002">
    <property type="protein sequence ID" value="KAK2610043.1"/>
    <property type="molecule type" value="Genomic_DNA"/>
</dbReference>
<dbReference type="SUPFAM" id="SSF53659">
    <property type="entry name" value="Isocitrate/Isopropylmalate dehydrogenase-like"/>
    <property type="match status" value="1"/>
</dbReference>
<accession>A0AAD9W6U8</accession>
<keyword evidence="2" id="KW-0560">Oxidoreductase</keyword>
<dbReference type="Gene3D" id="3.40.718.10">
    <property type="entry name" value="Isopropylmalate Dehydrogenase"/>
    <property type="match status" value="1"/>
</dbReference>
<organism evidence="4 5">
    <name type="scientific">Phomopsis amygdali</name>
    <name type="common">Fusicoccum amygdali</name>
    <dbReference type="NCBI Taxonomy" id="1214568"/>
    <lineage>
        <taxon>Eukaryota</taxon>
        <taxon>Fungi</taxon>
        <taxon>Dikarya</taxon>
        <taxon>Ascomycota</taxon>
        <taxon>Pezizomycotina</taxon>
        <taxon>Sordariomycetes</taxon>
        <taxon>Sordariomycetidae</taxon>
        <taxon>Diaporthales</taxon>
        <taxon>Diaporthaceae</taxon>
        <taxon>Diaporthe</taxon>
    </lineage>
</organism>
<dbReference type="Proteomes" id="UP001265746">
    <property type="component" value="Unassembled WGS sequence"/>
</dbReference>
<dbReference type="InterPro" id="IPR005255">
    <property type="entry name" value="PdxA_fam"/>
</dbReference>
<dbReference type="AlphaFoldDB" id="A0AAD9W6U8"/>
<dbReference type="GO" id="GO:0046872">
    <property type="term" value="F:metal ion binding"/>
    <property type="evidence" value="ECO:0007669"/>
    <property type="project" value="UniProtKB-KW"/>
</dbReference>
<dbReference type="GO" id="GO:0016491">
    <property type="term" value="F:oxidoreductase activity"/>
    <property type="evidence" value="ECO:0007669"/>
    <property type="project" value="UniProtKB-KW"/>
</dbReference>
<protein>
    <recommendedName>
        <fullName evidence="6">4-hydroxythreonine-4-phosphate dehydrogenase</fullName>
    </recommendedName>
</protein>